<dbReference type="Pfam" id="PF13460">
    <property type="entry name" value="NAD_binding_10"/>
    <property type="match status" value="1"/>
</dbReference>
<dbReference type="KEGG" id="lji:ELX58_00765"/>
<protein>
    <recommendedName>
        <fullName evidence="1">NAD(P)-binding domain-containing protein</fullName>
    </recommendedName>
</protein>
<dbReference type="SUPFAM" id="SSF51735">
    <property type="entry name" value="NAD(P)-binding Rossmann-fold domains"/>
    <property type="match status" value="1"/>
</dbReference>
<sequence>MSKNRQVKPNQDKDVIHTVLMIVNPSPATIQLRNRIINQRNSKDRVGIVTEKPGTLNASSTTREIIFNVNLKNEPALSKLIQSQGFDTVYIDLKQANPDLMHNIMEAASGTQVNRVILALNDNDKPSDAQVNKATEIVKRSGIHYTIIRRAKLNRYDLISYQVVNNAQPVSDSSVSPSSVADLAYQIIEHPNLHSNVDLGIAQLPYK</sequence>
<name>A0A4P6ZJM5_9LACO</name>
<dbReference type="Gene3D" id="3.40.50.720">
    <property type="entry name" value="NAD(P)-binding Rossmann-like Domain"/>
    <property type="match status" value="1"/>
</dbReference>
<proteinExistence type="predicted"/>
<feature type="domain" description="NAD(P)-binding" evidence="1">
    <location>
        <begin position="43"/>
        <end position="191"/>
    </location>
</feature>
<accession>A0A4P6ZJM5</accession>
<dbReference type="InterPro" id="IPR036291">
    <property type="entry name" value="NAD(P)-bd_dom_sf"/>
</dbReference>
<dbReference type="InterPro" id="IPR016040">
    <property type="entry name" value="NAD(P)-bd_dom"/>
</dbReference>
<keyword evidence="3" id="KW-1185">Reference proteome</keyword>
<dbReference type="Proteomes" id="UP000294321">
    <property type="component" value="Chromosome"/>
</dbReference>
<evidence type="ECO:0000259" key="1">
    <source>
        <dbReference type="Pfam" id="PF13460"/>
    </source>
</evidence>
<organism evidence="2 3">
    <name type="scientific">Acetilactobacillus jinshanensis</name>
    <dbReference type="NCBI Taxonomy" id="1720083"/>
    <lineage>
        <taxon>Bacteria</taxon>
        <taxon>Bacillati</taxon>
        <taxon>Bacillota</taxon>
        <taxon>Bacilli</taxon>
        <taxon>Lactobacillales</taxon>
        <taxon>Lactobacillaceae</taxon>
        <taxon>Acetilactobacillus</taxon>
    </lineage>
</organism>
<evidence type="ECO:0000313" key="3">
    <source>
        <dbReference type="Proteomes" id="UP000294321"/>
    </source>
</evidence>
<dbReference type="RefSeq" id="WP_133441278.1">
    <property type="nucleotide sequence ID" value="NZ_CP034726.1"/>
</dbReference>
<gene>
    <name evidence="2" type="ORF">ELX58_00765</name>
</gene>
<evidence type="ECO:0000313" key="2">
    <source>
        <dbReference type="EMBL" id="QBP17733.1"/>
    </source>
</evidence>
<dbReference type="AlphaFoldDB" id="A0A4P6ZJM5"/>
<dbReference type="EMBL" id="CP034726">
    <property type="protein sequence ID" value="QBP17733.1"/>
    <property type="molecule type" value="Genomic_DNA"/>
</dbReference>
<reference evidence="3" key="1">
    <citation type="submission" date="2018-12" db="EMBL/GenBank/DDBJ databases">
        <title>A new species of lactobacillus.</title>
        <authorList>
            <person name="Jian Y."/>
            <person name="Xin L."/>
            <person name="Hong Z.J."/>
            <person name="Ming L.Z."/>
            <person name="Hong X.Z."/>
        </authorList>
    </citation>
    <scope>NUCLEOTIDE SEQUENCE [LARGE SCALE GENOMIC DNA]</scope>
    <source>
        <strain evidence="3">HSLZ-75</strain>
    </source>
</reference>